<dbReference type="InterPro" id="IPR010538">
    <property type="entry name" value="DHOR"/>
</dbReference>
<dbReference type="PANTHER" id="PTHR30600">
    <property type="entry name" value="CYTOCHROME C PEROXIDASE-RELATED"/>
    <property type="match status" value="1"/>
</dbReference>
<organism evidence="6 7">
    <name type="scientific">Pseudodonghicola xiamenensis</name>
    <dbReference type="NCBI Taxonomy" id="337702"/>
    <lineage>
        <taxon>Bacteria</taxon>
        <taxon>Pseudomonadati</taxon>
        <taxon>Pseudomonadota</taxon>
        <taxon>Alphaproteobacteria</taxon>
        <taxon>Rhodobacterales</taxon>
        <taxon>Paracoccaceae</taxon>
        <taxon>Pseudodonghicola</taxon>
    </lineage>
</organism>
<proteinExistence type="predicted"/>
<dbReference type="GO" id="GO:0020037">
    <property type="term" value="F:heme binding"/>
    <property type="evidence" value="ECO:0007669"/>
    <property type="project" value="InterPro"/>
</dbReference>
<evidence type="ECO:0000313" key="6">
    <source>
        <dbReference type="EMBL" id="GHH01491.1"/>
    </source>
</evidence>
<keyword evidence="3 4" id="KW-0408">Iron</keyword>
<dbReference type="GO" id="GO:0004130">
    <property type="term" value="F:cytochrome-c peroxidase activity"/>
    <property type="evidence" value="ECO:0007669"/>
    <property type="project" value="TreeGrafter"/>
</dbReference>
<keyword evidence="7" id="KW-1185">Reference proteome</keyword>
<dbReference type="GO" id="GO:0009055">
    <property type="term" value="F:electron transfer activity"/>
    <property type="evidence" value="ECO:0007669"/>
    <property type="project" value="InterPro"/>
</dbReference>
<dbReference type="SUPFAM" id="SSF46626">
    <property type="entry name" value="Cytochrome c"/>
    <property type="match status" value="1"/>
</dbReference>
<feature type="domain" description="Cytochrome c" evidence="5">
    <location>
        <begin position="350"/>
        <end position="482"/>
    </location>
</feature>
<evidence type="ECO:0000256" key="1">
    <source>
        <dbReference type="ARBA" id="ARBA00022617"/>
    </source>
</evidence>
<dbReference type="InterPro" id="IPR009056">
    <property type="entry name" value="Cyt_c-like_dom"/>
</dbReference>
<dbReference type="Pfam" id="PF06537">
    <property type="entry name" value="DHOR"/>
    <property type="match status" value="2"/>
</dbReference>
<accession>A0A8J3HCD0</accession>
<keyword evidence="1 4" id="KW-0349">Heme</keyword>
<dbReference type="GO" id="GO:0046872">
    <property type="term" value="F:metal ion binding"/>
    <property type="evidence" value="ECO:0007669"/>
    <property type="project" value="UniProtKB-KW"/>
</dbReference>
<reference evidence="6" key="1">
    <citation type="journal article" date="2014" name="Int. J. Syst. Evol. Microbiol.">
        <title>Complete genome sequence of Corynebacterium casei LMG S-19264T (=DSM 44701T), isolated from a smear-ripened cheese.</title>
        <authorList>
            <consortium name="US DOE Joint Genome Institute (JGI-PGF)"/>
            <person name="Walter F."/>
            <person name="Albersmeier A."/>
            <person name="Kalinowski J."/>
            <person name="Ruckert C."/>
        </authorList>
    </citation>
    <scope>NUCLEOTIDE SEQUENCE</scope>
    <source>
        <strain evidence="6">CGMCC 1.7081</strain>
    </source>
</reference>
<protein>
    <submittedName>
        <fullName evidence="6">Thiol oxidoreductase</fullName>
    </submittedName>
</protein>
<dbReference type="InterPro" id="IPR036909">
    <property type="entry name" value="Cyt_c-like_dom_sf"/>
</dbReference>
<gene>
    <name evidence="6" type="ORF">GCM10010961_38750</name>
</gene>
<evidence type="ECO:0000256" key="2">
    <source>
        <dbReference type="ARBA" id="ARBA00022723"/>
    </source>
</evidence>
<evidence type="ECO:0000259" key="5">
    <source>
        <dbReference type="PROSITE" id="PS51007"/>
    </source>
</evidence>
<dbReference type="PIRSF" id="PIRSF028099">
    <property type="entry name" value="DUF1111"/>
    <property type="match status" value="1"/>
</dbReference>
<sequence length="482" mass="51888">MTEPHLKFLPRSAEEAARIAAVEQPTTEFSAPEAFEARAGGASTVFRDDKDTFLQPSANLEAARGLDFRLGHGMFEKLWVSSPSSTKASDGLGPLYNARSCLSCHPRDGRGHAPAVGEDALSLVLHVARPMGQGPGTMAGIAGFQPTGPDPVYGRQMQNRAVVGLKPEYRLTVSYDEIAIPLEGGEIAHLRAPQYRLDELAHGPLAAGSAVSPRVAPAMIGLGLLEAIPAADILAGADPDDANGDGISGRANIVWSQRYQRPMLGRFGLKAGQPTVEDQSARAFSDDIGISTPLYPAPWGDCTEAEAACRAAPHGDGDARVFEVDAEALDVLVYYARNLAVPARRDVDDPQVLRGKQVFYDAGCPACHRPKFVTHRLKEQPEQSFQLIWPYSDLLLHDMGPGLSDDLVEGRASGAEWRTAPLWGIGLARVVDPRAGYLHDGRARSLLEAILWHGGEAQPQRDRVIGLPPTERAALIRFLESL</sequence>
<evidence type="ECO:0000256" key="4">
    <source>
        <dbReference type="PROSITE-ProRule" id="PRU00433"/>
    </source>
</evidence>
<name>A0A8J3HCD0_9RHOB</name>
<dbReference type="AlphaFoldDB" id="A0A8J3HCD0"/>
<dbReference type="PANTHER" id="PTHR30600:SF4">
    <property type="entry name" value="CYTOCHROME C DOMAIN-CONTAINING PROTEIN"/>
    <property type="match status" value="1"/>
</dbReference>
<dbReference type="EMBL" id="BNAP01000029">
    <property type="protein sequence ID" value="GHH01491.1"/>
    <property type="molecule type" value="Genomic_DNA"/>
</dbReference>
<dbReference type="Proteomes" id="UP000611500">
    <property type="component" value="Unassembled WGS sequence"/>
</dbReference>
<dbReference type="PROSITE" id="PS51007">
    <property type="entry name" value="CYTC"/>
    <property type="match status" value="1"/>
</dbReference>
<evidence type="ECO:0000313" key="7">
    <source>
        <dbReference type="Proteomes" id="UP000611500"/>
    </source>
</evidence>
<keyword evidence="2 4" id="KW-0479">Metal-binding</keyword>
<dbReference type="InterPro" id="IPR051395">
    <property type="entry name" value="Cytochrome_c_Peroxidase/MauG"/>
</dbReference>
<evidence type="ECO:0000256" key="3">
    <source>
        <dbReference type="ARBA" id="ARBA00023004"/>
    </source>
</evidence>
<comment type="caution">
    <text evidence="6">The sequence shown here is derived from an EMBL/GenBank/DDBJ whole genome shotgun (WGS) entry which is preliminary data.</text>
</comment>
<reference evidence="6" key="2">
    <citation type="submission" date="2020-09" db="EMBL/GenBank/DDBJ databases">
        <authorList>
            <person name="Sun Q."/>
            <person name="Zhou Y."/>
        </authorList>
    </citation>
    <scope>NUCLEOTIDE SEQUENCE</scope>
    <source>
        <strain evidence="6">CGMCC 1.7081</strain>
    </source>
</reference>
<dbReference type="Gene3D" id="1.10.760.10">
    <property type="entry name" value="Cytochrome c-like domain"/>
    <property type="match status" value="1"/>
</dbReference>